<sequence length="203" mass="24274">MKEDYYEKLLNINTKGTKGEVNHSLHYHPYEPTPYAALDELFKHYEVQSSDYIVDFGCGKGRLNIYLNYKFKVPIVGIEMNKAFLDEAIKNRDSYLKITNRNPETIQFHNCLAEDYKIQNADNRFYFFNPFSVQIFMKVLNNILLSVEINKREIDLIFYYASDDYRYYLEQHTSFELIKEVPLPKLYGKNTYERFLIYRLSLA</sequence>
<name>A0A318TR60_9BACL</name>
<evidence type="ECO:0000313" key="3">
    <source>
        <dbReference type="Proteomes" id="UP000247416"/>
    </source>
</evidence>
<dbReference type="RefSeq" id="WP_107933343.1">
    <property type="nucleotide sequence ID" value="NZ_CP085009.1"/>
</dbReference>
<dbReference type="GO" id="GO:0008168">
    <property type="term" value="F:methyltransferase activity"/>
    <property type="evidence" value="ECO:0007669"/>
    <property type="project" value="UniProtKB-KW"/>
</dbReference>
<dbReference type="SUPFAM" id="SSF53335">
    <property type="entry name" value="S-adenosyl-L-methionine-dependent methyltransferases"/>
    <property type="match status" value="1"/>
</dbReference>
<dbReference type="Pfam" id="PF13679">
    <property type="entry name" value="Methyltransf_32"/>
    <property type="match status" value="1"/>
</dbReference>
<gene>
    <name evidence="2" type="ORF">BJ095_105112</name>
</gene>
<protein>
    <submittedName>
        <fullName evidence="2">Methyltransferase family protein</fullName>
    </submittedName>
</protein>
<dbReference type="Gene3D" id="3.40.50.150">
    <property type="entry name" value="Vaccinia Virus protein VP39"/>
    <property type="match status" value="1"/>
</dbReference>
<dbReference type="InterPro" id="IPR025714">
    <property type="entry name" value="Methyltranfer_dom"/>
</dbReference>
<dbReference type="AlphaFoldDB" id="A0A318TR60"/>
<dbReference type="EMBL" id="QJTJ01000005">
    <property type="protein sequence ID" value="PYF07322.1"/>
    <property type="molecule type" value="Genomic_DNA"/>
</dbReference>
<accession>A0A318TR60</accession>
<dbReference type="GO" id="GO:0032259">
    <property type="term" value="P:methylation"/>
    <property type="evidence" value="ECO:0007669"/>
    <property type="project" value="UniProtKB-KW"/>
</dbReference>
<evidence type="ECO:0000259" key="1">
    <source>
        <dbReference type="Pfam" id="PF13679"/>
    </source>
</evidence>
<organism evidence="2 3">
    <name type="scientific">Ureibacillus chungkukjangi</name>
    <dbReference type="NCBI Taxonomy" id="1202712"/>
    <lineage>
        <taxon>Bacteria</taxon>
        <taxon>Bacillati</taxon>
        <taxon>Bacillota</taxon>
        <taxon>Bacilli</taxon>
        <taxon>Bacillales</taxon>
        <taxon>Caryophanaceae</taxon>
        <taxon>Ureibacillus</taxon>
    </lineage>
</organism>
<comment type="caution">
    <text evidence="2">The sequence shown here is derived from an EMBL/GenBank/DDBJ whole genome shotgun (WGS) entry which is preliminary data.</text>
</comment>
<keyword evidence="2" id="KW-0489">Methyltransferase</keyword>
<feature type="domain" description="Methyltransferase" evidence="1">
    <location>
        <begin position="40"/>
        <end position="98"/>
    </location>
</feature>
<dbReference type="InterPro" id="IPR029063">
    <property type="entry name" value="SAM-dependent_MTases_sf"/>
</dbReference>
<keyword evidence="3" id="KW-1185">Reference proteome</keyword>
<dbReference type="OrthoDB" id="9780095at2"/>
<keyword evidence="2" id="KW-0808">Transferase</keyword>
<dbReference type="Proteomes" id="UP000247416">
    <property type="component" value="Unassembled WGS sequence"/>
</dbReference>
<proteinExistence type="predicted"/>
<evidence type="ECO:0000313" key="2">
    <source>
        <dbReference type="EMBL" id="PYF07322.1"/>
    </source>
</evidence>
<reference evidence="2 3" key="1">
    <citation type="submission" date="2018-06" db="EMBL/GenBank/DDBJ databases">
        <title>Genomic Encyclopedia of Archaeal and Bacterial Type Strains, Phase II (KMG-II): from individual species to whole genera.</title>
        <authorList>
            <person name="Goeker M."/>
        </authorList>
    </citation>
    <scope>NUCLEOTIDE SEQUENCE [LARGE SCALE GENOMIC DNA]</scope>
    <source>
        <strain evidence="2 3">KACC 16626</strain>
    </source>
</reference>